<dbReference type="KEGG" id="pcor:KS4_32290"/>
<dbReference type="InterPro" id="IPR000073">
    <property type="entry name" value="AB_hydrolase_1"/>
</dbReference>
<dbReference type="PRINTS" id="PR00793">
    <property type="entry name" value="PROAMNOPTASE"/>
</dbReference>
<dbReference type="Pfam" id="PF00561">
    <property type="entry name" value="Abhydrolase_1"/>
    <property type="match status" value="1"/>
</dbReference>
<dbReference type="InterPro" id="IPR029058">
    <property type="entry name" value="AB_hydrolase_fold"/>
</dbReference>
<evidence type="ECO:0000313" key="5">
    <source>
        <dbReference type="Proteomes" id="UP000317369"/>
    </source>
</evidence>
<dbReference type="EC" id="3.7.1.14" evidence="4"/>
<dbReference type="InterPro" id="IPR002410">
    <property type="entry name" value="Peptidase_S33"/>
</dbReference>
<dbReference type="GO" id="GO:0016020">
    <property type="term" value="C:membrane"/>
    <property type="evidence" value="ECO:0007669"/>
    <property type="project" value="TreeGrafter"/>
</dbReference>
<keyword evidence="2 4" id="KW-0378">Hydrolase</keyword>
<evidence type="ECO:0000256" key="2">
    <source>
        <dbReference type="ARBA" id="ARBA00022801"/>
    </source>
</evidence>
<gene>
    <name evidence="4" type="primary">mhpC</name>
    <name evidence="4" type="ORF">KS4_32290</name>
</gene>
<evidence type="ECO:0000313" key="4">
    <source>
        <dbReference type="EMBL" id="QDU35149.1"/>
    </source>
</evidence>
<comment type="similarity">
    <text evidence="1">Belongs to the peptidase S33 family.</text>
</comment>
<dbReference type="Gene3D" id="3.40.50.1820">
    <property type="entry name" value="alpha/beta hydrolase"/>
    <property type="match status" value="1"/>
</dbReference>
<evidence type="ECO:0000256" key="1">
    <source>
        <dbReference type="ARBA" id="ARBA00010088"/>
    </source>
</evidence>
<dbReference type="GO" id="GO:0008233">
    <property type="term" value="F:peptidase activity"/>
    <property type="evidence" value="ECO:0007669"/>
    <property type="project" value="InterPro"/>
</dbReference>
<dbReference type="GO" id="GO:0006508">
    <property type="term" value="P:proteolysis"/>
    <property type="evidence" value="ECO:0007669"/>
    <property type="project" value="InterPro"/>
</dbReference>
<reference evidence="4 5" key="1">
    <citation type="submission" date="2019-02" db="EMBL/GenBank/DDBJ databases">
        <title>Deep-cultivation of Planctomycetes and their phenomic and genomic characterization uncovers novel biology.</title>
        <authorList>
            <person name="Wiegand S."/>
            <person name="Jogler M."/>
            <person name="Boedeker C."/>
            <person name="Pinto D."/>
            <person name="Vollmers J."/>
            <person name="Rivas-Marin E."/>
            <person name="Kohn T."/>
            <person name="Peeters S.H."/>
            <person name="Heuer A."/>
            <person name="Rast P."/>
            <person name="Oberbeckmann S."/>
            <person name="Bunk B."/>
            <person name="Jeske O."/>
            <person name="Meyerdierks A."/>
            <person name="Storesund J.E."/>
            <person name="Kallscheuer N."/>
            <person name="Luecker S."/>
            <person name="Lage O.M."/>
            <person name="Pohl T."/>
            <person name="Merkel B.J."/>
            <person name="Hornburger P."/>
            <person name="Mueller R.-W."/>
            <person name="Bruemmer F."/>
            <person name="Labrenz M."/>
            <person name="Spormann A.M."/>
            <person name="Op den Camp H."/>
            <person name="Overmann J."/>
            <person name="Amann R."/>
            <person name="Jetten M.S.M."/>
            <person name="Mascher T."/>
            <person name="Medema M.H."/>
            <person name="Devos D.P."/>
            <person name="Kaster A.-K."/>
            <person name="Ovreas L."/>
            <person name="Rohde M."/>
            <person name="Galperin M.Y."/>
            <person name="Jogler C."/>
        </authorList>
    </citation>
    <scope>NUCLEOTIDE SEQUENCE [LARGE SCALE GENOMIC DNA]</scope>
    <source>
        <strain evidence="4 5">KS4</strain>
    </source>
</reference>
<dbReference type="OrthoDB" id="9773293at2"/>
<dbReference type="PANTHER" id="PTHR43798">
    <property type="entry name" value="MONOACYLGLYCEROL LIPASE"/>
    <property type="match status" value="1"/>
</dbReference>
<dbReference type="EMBL" id="CP036425">
    <property type="protein sequence ID" value="QDU35149.1"/>
    <property type="molecule type" value="Genomic_DNA"/>
</dbReference>
<name>A0A517YY68_9BACT</name>
<accession>A0A517YY68</accession>
<proteinExistence type="inferred from homology"/>
<dbReference type="SUPFAM" id="SSF53474">
    <property type="entry name" value="alpha/beta-Hydrolases"/>
    <property type="match status" value="1"/>
</dbReference>
<organism evidence="4 5">
    <name type="scientific">Poriferisphaera corsica</name>
    <dbReference type="NCBI Taxonomy" id="2528020"/>
    <lineage>
        <taxon>Bacteria</taxon>
        <taxon>Pseudomonadati</taxon>
        <taxon>Planctomycetota</taxon>
        <taxon>Phycisphaerae</taxon>
        <taxon>Phycisphaerales</taxon>
        <taxon>Phycisphaeraceae</taxon>
        <taxon>Poriferisphaera</taxon>
    </lineage>
</organism>
<dbReference type="Proteomes" id="UP000317369">
    <property type="component" value="Chromosome"/>
</dbReference>
<evidence type="ECO:0000259" key="3">
    <source>
        <dbReference type="Pfam" id="PF00561"/>
    </source>
</evidence>
<dbReference type="RefSeq" id="WP_145080069.1">
    <property type="nucleotide sequence ID" value="NZ_CP036425.1"/>
</dbReference>
<sequence length="284" mass="32325">MITFRIHNQGGHHKKREIIVLHGGPAAAGSAAPIAQKLSQDGFTVIEPLQRDTDLLHPSEDPSKIFTVDQHVRDLHELIIAKCSVKPIILGESWGAMLALAYAARYPQIVGPLILVGCGTFSEDTRSVLRKTITDRIDQAPGLKDRFDSLESDIEDPHTRMQQHIKLIEKVYNYAKLPEAEIDGYAEHPIKLDAVAHKHTWCDMIRLQKEGMYPDAFKAITSPVLMIHGSHDPHPGIETYELLKQYMPQMDYHELERCGHSPWVERYARTEFFSRIRGWLALRK</sequence>
<protein>
    <submittedName>
        <fullName evidence="4">2-hydroxy-6-oxononadienedioate/2-hydroxy-6-oxononatrienedioate hydrolase</fullName>
        <ecNumber evidence="4">3.7.1.14</ecNumber>
    </submittedName>
</protein>
<dbReference type="AlphaFoldDB" id="A0A517YY68"/>
<keyword evidence="5" id="KW-1185">Reference proteome</keyword>
<dbReference type="PANTHER" id="PTHR43798:SF33">
    <property type="entry name" value="HYDROLASE, PUTATIVE (AFU_ORTHOLOGUE AFUA_2G14860)-RELATED"/>
    <property type="match status" value="1"/>
</dbReference>
<dbReference type="InterPro" id="IPR050266">
    <property type="entry name" value="AB_hydrolase_sf"/>
</dbReference>
<feature type="domain" description="AB hydrolase-1" evidence="3">
    <location>
        <begin position="18"/>
        <end position="262"/>
    </location>
</feature>